<comment type="caution">
    <text evidence="1">The sequence shown here is derived from an EMBL/GenBank/DDBJ whole genome shotgun (WGS) entry which is preliminary data.</text>
</comment>
<protein>
    <recommendedName>
        <fullName evidence="3">Antitoxin SocA-like Panacea domain-containing protein</fullName>
    </recommendedName>
</protein>
<evidence type="ECO:0008006" key="3">
    <source>
        <dbReference type="Google" id="ProtNLM"/>
    </source>
</evidence>
<dbReference type="Proteomes" id="UP000655759">
    <property type="component" value="Unassembled WGS sequence"/>
</dbReference>
<evidence type="ECO:0000313" key="1">
    <source>
        <dbReference type="EMBL" id="CAE6500813.1"/>
    </source>
</evidence>
<dbReference type="EMBL" id="CAJNAQ010000005">
    <property type="protein sequence ID" value="CAE6500813.1"/>
    <property type="molecule type" value="Genomic_DNA"/>
</dbReference>
<gene>
    <name evidence="1" type="ORF">NUZ5A_51070</name>
</gene>
<evidence type="ECO:0000313" key="2">
    <source>
        <dbReference type="Proteomes" id="UP000655759"/>
    </source>
</evidence>
<dbReference type="AlphaFoldDB" id="A0A812EXW2"/>
<sequence>MDQTIENLGLVGLILESGHNNTIIGRKRIQKMVYFAGNLGWNVGKFDLHLYGPYSRHLASTLHIGKESGIFDEKECEGPYEYQLTTKGQRFMTKFKADICNKTKLRKTKSLLNELSSWDTKDLEIAATIDFVNKSENLNETNLLALVGEIKDGFTKQQIKNSYDRWLSLKPLVPISANSQ</sequence>
<reference evidence="1" key="1">
    <citation type="submission" date="2021-02" db="EMBL/GenBank/DDBJ databases">
        <authorList>
            <person name="Han P."/>
        </authorList>
    </citation>
    <scope>NUCLEOTIDE SEQUENCE</scope>
    <source>
        <strain evidence="1">Candidatus Nitrosotenuis uzonensis 5A</strain>
    </source>
</reference>
<organism evidence="1 2">
    <name type="scientific">Candidatus Nitrosotenuis uzonensis</name>
    <dbReference type="NCBI Taxonomy" id="1407055"/>
    <lineage>
        <taxon>Archaea</taxon>
        <taxon>Nitrososphaerota</taxon>
        <taxon>Candidatus Nitrosotenuis</taxon>
    </lineage>
</organism>
<dbReference type="RefSeq" id="WP_205100373.1">
    <property type="nucleotide sequence ID" value="NZ_CAJNAQ010000005.1"/>
</dbReference>
<name>A0A812EXW2_9ARCH</name>
<accession>A0A812EXW2</accession>
<proteinExistence type="predicted"/>